<evidence type="ECO:0000256" key="5">
    <source>
        <dbReference type="ARBA" id="ARBA00022692"/>
    </source>
</evidence>
<evidence type="ECO:0000313" key="10">
    <source>
        <dbReference type="Proteomes" id="UP000283709"/>
    </source>
</evidence>
<dbReference type="GO" id="GO:0005886">
    <property type="term" value="C:plasma membrane"/>
    <property type="evidence" value="ECO:0007669"/>
    <property type="project" value="UniProtKB-SubCell"/>
</dbReference>
<sequence>MDNSVDNSVDNSRLDRLALVSKVWPWLFLAALLVFFEVWARISDHRSFIFNAYNLQSIGLAASAPLLLAIGQTFVIITAGIDLSVGFVMGLAAVCVAQFTLLGSGSPWVLLFSIPLTVAVCAIPGLVNGVLIARLGVPAFIGTLGMYGVARGAGFLAAGSGMTVAVDNAGLVWLGRGWTPVVLTAVLLIVMHWVLSKTRFGQYTYAIGGNPQSAMRAGINVRRHLLVIYLIAAAFAAIGGIVYTARFAAGAANAGEPMLLDSIAAVVIGGASLFGGTGNVIGTLIGALIIAVIEFGLVFIDVNAFWQFIVVGIVIIMSVLIDQYKERLGGAQ</sequence>
<feature type="transmembrane region" description="Helical" evidence="8">
    <location>
        <begin position="83"/>
        <end position="102"/>
    </location>
</feature>
<comment type="subcellular location">
    <subcellularLocation>
        <location evidence="1">Cell membrane</location>
        <topology evidence="1">Multi-pass membrane protein</topology>
    </subcellularLocation>
</comment>
<feature type="transmembrane region" description="Helical" evidence="8">
    <location>
        <begin position="108"/>
        <end position="132"/>
    </location>
</feature>
<evidence type="ECO:0000256" key="1">
    <source>
        <dbReference type="ARBA" id="ARBA00004651"/>
    </source>
</evidence>
<keyword evidence="4" id="KW-0997">Cell inner membrane</keyword>
<keyword evidence="2" id="KW-0813">Transport</keyword>
<evidence type="ECO:0000256" key="2">
    <source>
        <dbReference type="ARBA" id="ARBA00022448"/>
    </source>
</evidence>
<comment type="caution">
    <text evidence="9">The sequence shown here is derived from an EMBL/GenBank/DDBJ whole genome shotgun (WGS) entry which is preliminary data.</text>
</comment>
<dbReference type="InterPro" id="IPR001851">
    <property type="entry name" value="ABC_transp_permease"/>
</dbReference>
<evidence type="ECO:0000256" key="4">
    <source>
        <dbReference type="ARBA" id="ARBA00022519"/>
    </source>
</evidence>
<feature type="transmembrane region" description="Helical" evidence="8">
    <location>
        <begin position="144"/>
        <end position="165"/>
    </location>
</feature>
<feature type="transmembrane region" description="Helical" evidence="8">
    <location>
        <begin position="257"/>
        <end position="274"/>
    </location>
</feature>
<dbReference type="PANTHER" id="PTHR32196">
    <property type="entry name" value="ABC TRANSPORTER PERMEASE PROTEIN YPHD-RELATED-RELATED"/>
    <property type="match status" value="1"/>
</dbReference>
<dbReference type="EMBL" id="MCAS01000008">
    <property type="protein sequence ID" value="RKF48443.1"/>
    <property type="molecule type" value="Genomic_DNA"/>
</dbReference>
<keyword evidence="5 8" id="KW-0812">Transmembrane</keyword>
<name>A0A420GTF5_9BURK</name>
<feature type="transmembrane region" description="Helical" evidence="8">
    <location>
        <begin position="177"/>
        <end position="195"/>
    </location>
</feature>
<dbReference type="PANTHER" id="PTHR32196:SF21">
    <property type="entry name" value="ABC TRANSPORTER PERMEASE PROTEIN YPHD-RELATED"/>
    <property type="match status" value="1"/>
</dbReference>
<dbReference type="Pfam" id="PF02653">
    <property type="entry name" value="BPD_transp_2"/>
    <property type="match status" value="1"/>
</dbReference>
<evidence type="ECO:0000256" key="6">
    <source>
        <dbReference type="ARBA" id="ARBA00022989"/>
    </source>
</evidence>
<evidence type="ECO:0000256" key="8">
    <source>
        <dbReference type="SAM" id="Phobius"/>
    </source>
</evidence>
<gene>
    <name evidence="9" type="ORF">BCY88_21910</name>
</gene>
<feature type="transmembrane region" description="Helical" evidence="8">
    <location>
        <begin position="306"/>
        <end position="324"/>
    </location>
</feature>
<keyword evidence="3" id="KW-1003">Cell membrane</keyword>
<evidence type="ECO:0000313" key="9">
    <source>
        <dbReference type="EMBL" id="RKF48443.1"/>
    </source>
</evidence>
<feature type="transmembrane region" description="Helical" evidence="8">
    <location>
        <begin position="225"/>
        <end position="245"/>
    </location>
</feature>
<dbReference type="CDD" id="cd06579">
    <property type="entry name" value="TM_PBP1_transp_AraH_like"/>
    <property type="match status" value="1"/>
</dbReference>
<feature type="transmembrane region" description="Helical" evidence="8">
    <location>
        <begin position="281"/>
        <end position="300"/>
    </location>
</feature>
<evidence type="ECO:0000256" key="3">
    <source>
        <dbReference type="ARBA" id="ARBA00022475"/>
    </source>
</evidence>
<feature type="transmembrane region" description="Helical" evidence="8">
    <location>
        <begin position="48"/>
        <end position="71"/>
    </location>
</feature>
<protein>
    <submittedName>
        <fullName evidence="9">Ribose ABC transporter</fullName>
    </submittedName>
</protein>
<dbReference type="AlphaFoldDB" id="A0A420GTF5"/>
<dbReference type="Proteomes" id="UP000283709">
    <property type="component" value="Unassembled WGS sequence"/>
</dbReference>
<dbReference type="GO" id="GO:0022857">
    <property type="term" value="F:transmembrane transporter activity"/>
    <property type="evidence" value="ECO:0007669"/>
    <property type="project" value="InterPro"/>
</dbReference>
<organism evidence="9 10">
    <name type="scientific">Paraburkholderia fungorum</name>
    <dbReference type="NCBI Taxonomy" id="134537"/>
    <lineage>
        <taxon>Bacteria</taxon>
        <taxon>Pseudomonadati</taxon>
        <taxon>Pseudomonadota</taxon>
        <taxon>Betaproteobacteria</taxon>
        <taxon>Burkholderiales</taxon>
        <taxon>Burkholderiaceae</taxon>
        <taxon>Paraburkholderia</taxon>
    </lineage>
</organism>
<reference evidence="9 10" key="1">
    <citation type="submission" date="2016-07" db="EMBL/GenBank/DDBJ databases">
        <title>Genome analysis of Burkholderia fungorum ES3-20.</title>
        <authorList>
            <person name="Xu D."/>
            <person name="Yao R."/>
            <person name="Zheng S."/>
        </authorList>
    </citation>
    <scope>NUCLEOTIDE SEQUENCE [LARGE SCALE GENOMIC DNA]</scope>
    <source>
        <strain evidence="9 10">ES3-20</strain>
    </source>
</reference>
<keyword evidence="7 8" id="KW-0472">Membrane</keyword>
<accession>A0A420GTF5</accession>
<evidence type="ECO:0000256" key="7">
    <source>
        <dbReference type="ARBA" id="ARBA00023136"/>
    </source>
</evidence>
<feature type="transmembrane region" description="Helical" evidence="8">
    <location>
        <begin position="23"/>
        <end position="42"/>
    </location>
</feature>
<keyword evidence="6 8" id="KW-1133">Transmembrane helix</keyword>
<proteinExistence type="predicted"/>